<comment type="catalytic activity">
    <reaction evidence="4">
        <text>uridine(38/39/40) in tRNA = pseudouridine(38/39/40) in tRNA</text>
        <dbReference type="Rhea" id="RHEA:22376"/>
        <dbReference type="Rhea" id="RHEA-COMP:10085"/>
        <dbReference type="Rhea" id="RHEA-COMP:10087"/>
        <dbReference type="ChEBI" id="CHEBI:65314"/>
        <dbReference type="ChEBI" id="CHEBI:65315"/>
        <dbReference type="EC" id="5.4.99.12"/>
    </reaction>
</comment>
<dbReference type="InterPro" id="IPR020097">
    <property type="entry name" value="PsdUridine_synth_TruA_a/b_dom"/>
</dbReference>
<evidence type="ECO:0000256" key="2">
    <source>
        <dbReference type="PIRSR" id="PIRSR001430-1"/>
    </source>
</evidence>
<feature type="domain" description="Pseudouridine synthase I TruA alpha/beta" evidence="5">
    <location>
        <begin position="165"/>
        <end position="237"/>
    </location>
</feature>
<dbReference type="Pfam" id="PF01416">
    <property type="entry name" value="PseudoU_synth_1"/>
    <property type="match status" value="1"/>
</dbReference>
<keyword evidence="4" id="KW-0819">tRNA processing</keyword>
<dbReference type="GO" id="GO:0031119">
    <property type="term" value="P:tRNA pseudouridine synthesis"/>
    <property type="evidence" value="ECO:0007669"/>
    <property type="project" value="TreeGrafter"/>
</dbReference>
<dbReference type="FunCoup" id="S7XK88">
    <property type="interactions" value="167"/>
</dbReference>
<dbReference type="Proteomes" id="UP000014978">
    <property type="component" value="Unassembled WGS sequence"/>
</dbReference>
<dbReference type="InterPro" id="IPR020103">
    <property type="entry name" value="PsdUridine_synth_cat_dom_sf"/>
</dbReference>
<evidence type="ECO:0000313" key="7">
    <source>
        <dbReference type="Proteomes" id="UP000014978"/>
    </source>
</evidence>
<name>S7XK88_SPRLO</name>
<evidence type="ECO:0000256" key="3">
    <source>
        <dbReference type="PIRSR" id="PIRSR001430-2"/>
    </source>
</evidence>
<comment type="caution">
    <text evidence="6">The sequence shown here is derived from an EMBL/GenBank/DDBJ whole genome shotgun (WGS) entry which is preliminary data.</text>
</comment>
<feature type="binding site" evidence="3">
    <location>
        <position position="116"/>
    </location>
    <ligand>
        <name>substrate</name>
    </ligand>
</feature>
<dbReference type="GO" id="GO:0003723">
    <property type="term" value="F:RNA binding"/>
    <property type="evidence" value="ECO:0007669"/>
    <property type="project" value="InterPro"/>
</dbReference>
<dbReference type="SUPFAM" id="SSF55120">
    <property type="entry name" value="Pseudouridine synthase"/>
    <property type="match status" value="1"/>
</dbReference>
<evidence type="ECO:0000256" key="1">
    <source>
        <dbReference type="ARBA" id="ARBA00023235"/>
    </source>
</evidence>
<keyword evidence="7" id="KW-1185">Reference proteome</keyword>
<dbReference type="InParanoid" id="S7XK88"/>
<comment type="similarity">
    <text evidence="4">Belongs to the tRNA pseudouridine synthase TruA family.</text>
</comment>
<dbReference type="GO" id="GO:0005634">
    <property type="term" value="C:nucleus"/>
    <property type="evidence" value="ECO:0007669"/>
    <property type="project" value="TreeGrafter"/>
</dbReference>
<dbReference type="GO" id="GO:0160147">
    <property type="term" value="F:tRNA pseudouridine(38-40) synthase activity"/>
    <property type="evidence" value="ECO:0007669"/>
    <property type="project" value="UniProtKB-EC"/>
</dbReference>
<feature type="active site" description="Nucleophile" evidence="2">
    <location>
        <position position="59"/>
    </location>
</feature>
<dbReference type="EMBL" id="ATCN01000234">
    <property type="protein sequence ID" value="EPR79479.1"/>
    <property type="molecule type" value="Genomic_DNA"/>
</dbReference>
<evidence type="ECO:0000259" key="5">
    <source>
        <dbReference type="Pfam" id="PF01416"/>
    </source>
</evidence>
<evidence type="ECO:0000256" key="4">
    <source>
        <dbReference type="RuleBase" id="RU003792"/>
    </source>
</evidence>
<gene>
    <name evidence="6" type="ORF">SLOPH_1522</name>
</gene>
<protein>
    <recommendedName>
        <fullName evidence="4">tRNA pseudouridine synthase</fullName>
        <ecNumber evidence="4">5.4.99.12</ecNumber>
    </recommendedName>
</protein>
<dbReference type="EC" id="5.4.99.12" evidence="4"/>
<dbReference type="HOGENOM" id="CLU_014673_4_0_1"/>
<dbReference type="STRING" id="1358809.S7XK88"/>
<dbReference type="PANTHER" id="PTHR11142">
    <property type="entry name" value="PSEUDOURIDYLATE SYNTHASE"/>
    <property type="match status" value="1"/>
</dbReference>
<dbReference type="InterPro" id="IPR001406">
    <property type="entry name" value="PsdUridine_synth_TruA"/>
</dbReference>
<proteinExistence type="inferred from homology"/>
<dbReference type="OMA" id="YYMEIAS"/>
<dbReference type="Gene3D" id="3.30.70.580">
    <property type="entry name" value="Pseudouridine synthase I, catalytic domain, N-terminal subdomain"/>
    <property type="match status" value="1"/>
</dbReference>
<dbReference type="PIRSF" id="PIRSF001430">
    <property type="entry name" value="tRNA_psdUrid_synth"/>
    <property type="match status" value="1"/>
</dbReference>
<keyword evidence="1 4" id="KW-0413">Isomerase</keyword>
<dbReference type="VEuPathDB" id="MicrosporidiaDB:SLOPH_1522"/>
<reference evidence="7" key="1">
    <citation type="journal article" date="2013" name="PLoS Genet.">
        <title>The genome of Spraguea lophii and the basis of host-microsporidian interactions.</title>
        <authorList>
            <person name="Campbell S.E."/>
            <person name="Williams T.A."/>
            <person name="Yousuf A."/>
            <person name="Soanes D.M."/>
            <person name="Paszkiewicz K.H."/>
            <person name="Williams B.A.P."/>
        </authorList>
    </citation>
    <scope>NUCLEOTIDE SEQUENCE [LARGE SCALE GENOMIC DNA]</scope>
    <source>
        <strain evidence="7">42_110</strain>
    </source>
</reference>
<dbReference type="InterPro" id="IPR020094">
    <property type="entry name" value="TruA/RsuA/RluB/E/F_N"/>
</dbReference>
<dbReference type="GO" id="GO:0005737">
    <property type="term" value="C:cytoplasm"/>
    <property type="evidence" value="ECO:0007669"/>
    <property type="project" value="TreeGrafter"/>
</dbReference>
<organism evidence="6 7">
    <name type="scientific">Spraguea lophii (strain 42_110)</name>
    <name type="common">Microsporidian parasite</name>
    <dbReference type="NCBI Taxonomy" id="1358809"/>
    <lineage>
        <taxon>Eukaryota</taxon>
        <taxon>Fungi</taxon>
        <taxon>Fungi incertae sedis</taxon>
        <taxon>Microsporidia</taxon>
        <taxon>Spragueidae</taxon>
        <taxon>Spraguea</taxon>
    </lineage>
</organism>
<sequence length="270" mass="32246">MISKRKVLLKIFYDGQYYHGLAYQTDKNSVSGEILKVLKSINLIKSIDESEIEYAGRTDSGVSAVGMVISIFLYISENMKIDLILNDKLPYSIRILGYCYVDDLFSARFNCILREYRYYFNKIDTKKMKECVEKIKNIKNYKYLCKRSKEKEFKKKNILMDDSYYNRNIEYINIVEEKNINYLEIGGRSFLHNMVRKIFYLISNGDMNIIDKLIENKEVQIGTAEPYPLVFYNAKYNEEIKWIVSERTKEENKKIKERKNIEFEKYKFLN</sequence>
<dbReference type="OrthoDB" id="25767at2759"/>
<dbReference type="GO" id="GO:1990481">
    <property type="term" value="P:mRNA pseudouridine synthesis"/>
    <property type="evidence" value="ECO:0007669"/>
    <property type="project" value="TreeGrafter"/>
</dbReference>
<dbReference type="PANTHER" id="PTHR11142:SF5">
    <property type="entry name" value="TRNA PSEUDOURIDINE(38_39) SYNTHASE"/>
    <property type="match status" value="1"/>
</dbReference>
<dbReference type="AlphaFoldDB" id="S7XK88"/>
<accession>S7XK88</accession>
<evidence type="ECO:0000313" key="6">
    <source>
        <dbReference type="EMBL" id="EPR79479.1"/>
    </source>
</evidence>